<comment type="caution">
    <text evidence="9">The sequence shown here is derived from an EMBL/GenBank/DDBJ whole genome shotgun (WGS) entry which is preliminary data.</text>
</comment>
<keyword evidence="2" id="KW-0813">Transport</keyword>
<accession>A0A543G2I5</accession>
<dbReference type="Pfam" id="PF00085">
    <property type="entry name" value="Thioredoxin"/>
    <property type="match status" value="1"/>
</dbReference>
<organism evidence="9 10">
    <name type="scientific">Flavobacterium branchiophilum</name>
    <dbReference type="NCBI Taxonomy" id="55197"/>
    <lineage>
        <taxon>Bacteria</taxon>
        <taxon>Pseudomonadati</taxon>
        <taxon>Bacteroidota</taxon>
        <taxon>Flavobacteriia</taxon>
        <taxon>Flavobacteriales</taxon>
        <taxon>Flavobacteriaceae</taxon>
        <taxon>Flavobacterium</taxon>
    </lineage>
</organism>
<evidence type="ECO:0000256" key="2">
    <source>
        <dbReference type="ARBA" id="ARBA00022448"/>
    </source>
</evidence>
<evidence type="ECO:0000256" key="7">
    <source>
        <dbReference type="PIRSR" id="PIRSR000077-4"/>
    </source>
</evidence>
<evidence type="ECO:0000256" key="5">
    <source>
        <dbReference type="ARBA" id="ARBA00023284"/>
    </source>
</evidence>
<evidence type="ECO:0000313" key="10">
    <source>
        <dbReference type="Proteomes" id="UP000320773"/>
    </source>
</evidence>
<feature type="domain" description="Thioredoxin" evidence="8">
    <location>
        <begin position="6"/>
        <end position="95"/>
    </location>
</feature>
<protein>
    <recommendedName>
        <fullName evidence="6">Thioredoxin</fullName>
    </recommendedName>
</protein>
<dbReference type="InterPro" id="IPR013766">
    <property type="entry name" value="Thioredoxin_domain"/>
</dbReference>
<keyword evidence="3" id="KW-0249">Electron transport</keyword>
<comment type="similarity">
    <text evidence="1 6">Belongs to the thioredoxin family.</text>
</comment>
<dbReference type="GO" id="GO:0015035">
    <property type="term" value="F:protein-disulfide reductase activity"/>
    <property type="evidence" value="ECO:0007669"/>
    <property type="project" value="InterPro"/>
</dbReference>
<dbReference type="AlphaFoldDB" id="A0A543G2I5"/>
<dbReference type="RefSeq" id="WP_089079914.1">
    <property type="nucleotide sequence ID" value="NZ_VFPJ01000001.1"/>
</dbReference>
<dbReference type="InterPro" id="IPR036249">
    <property type="entry name" value="Thioredoxin-like_sf"/>
</dbReference>
<keyword evidence="4 7" id="KW-1015">Disulfide bond</keyword>
<dbReference type="PANTHER" id="PTHR45663">
    <property type="entry name" value="GEO12009P1"/>
    <property type="match status" value="1"/>
</dbReference>
<feature type="disulfide bond" description="Redox-active" evidence="7">
    <location>
        <begin position="24"/>
        <end position="27"/>
    </location>
</feature>
<dbReference type="SUPFAM" id="SSF52833">
    <property type="entry name" value="Thioredoxin-like"/>
    <property type="match status" value="1"/>
</dbReference>
<dbReference type="Proteomes" id="UP000320773">
    <property type="component" value="Unassembled WGS sequence"/>
</dbReference>
<dbReference type="EMBL" id="VFPJ01000001">
    <property type="protein sequence ID" value="TQM40310.1"/>
    <property type="molecule type" value="Genomic_DNA"/>
</dbReference>
<dbReference type="InterPro" id="IPR005746">
    <property type="entry name" value="Thioredoxin"/>
</dbReference>
<dbReference type="PIRSF" id="PIRSF000077">
    <property type="entry name" value="Thioredoxin"/>
    <property type="match status" value="1"/>
</dbReference>
<dbReference type="CDD" id="cd02947">
    <property type="entry name" value="TRX_family"/>
    <property type="match status" value="1"/>
</dbReference>
<keyword evidence="5 7" id="KW-0676">Redox-active center</keyword>
<dbReference type="Gene3D" id="3.40.30.10">
    <property type="entry name" value="Glutaredoxin"/>
    <property type="match status" value="1"/>
</dbReference>
<evidence type="ECO:0000256" key="4">
    <source>
        <dbReference type="ARBA" id="ARBA00023157"/>
    </source>
</evidence>
<evidence type="ECO:0000313" key="9">
    <source>
        <dbReference type="EMBL" id="TQM40310.1"/>
    </source>
</evidence>
<evidence type="ECO:0000256" key="1">
    <source>
        <dbReference type="ARBA" id="ARBA00008987"/>
    </source>
</evidence>
<dbReference type="GO" id="GO:0005737">
    <property type="term" value="C:cytoplasm"/>
    <property type="evidence" value="ECO:0007669"/>
    <property type="project" value="TreeGrafter"/>
</dbReference>
<sequence length="100" mass="11449">MEQQIKQLIENRDAILINFKAATCDPCEMITPTLQQVKKAIGQRVAVYTVDIDEVPHLANQYHIHSLPMLVLFFEGEKVWQSTAVLSKEAIIKKVLDYTH</sequence>
<name>A0A543G2I5_9FLAO</name>
<dbReference type="PANTHER" id="PTHR45663:SF11">
    <property type="entry name" value="GEO12009P1"/>
    <property type="match status" value="1"/>
</dbReference>
<proteinExistence type="inferred from homology"/>
<evidence type="ECO:0000256" key="6">
    <source>
        <dbReference type="PIRNR" id="PIRNR000077"/>
    </source>
</evidence>
<evidence type="ECO:0000259" key="8">
    <source>
        <dbReference type="Pfam" id="PF00085"/>
    </source>
</evidence>
<evidence type="ECO:0000256" key="3">
    <source>
        <dbReference type="ARBA" id="ARBA00022982"/>
    </source>
</evidence>
<gene>
    <name evidence="9" type="ORF">BC670_1191</name>
</gene>
<reference evidence="9 10" key="1">
    <citation type="submission" date="2019-06" db="EMBL/GenBank/DDBJ databases">
        <title>Genomic Encyclopedia of Archaeal and Bacterial Type Strains, Phase II (KMG-II): from individual species to whole genera.</title>
        <authorList>
            <person name="Goeker M."/>
        </authorList>
    </citation>
    <scope>NUCLEOTIDE SEQUENCE [LARGE SCALE GENOMIC DNA]</scope>
    <source>
        <strain evidence="9 10">DSM 24789</strain>
    </source>
</reference>